<dbReference type="Proteomes" id="UP000034137">
    <property type="component" value="Unassembled WGS sequence"/>
</dbReference>
<dbReference type="InterPro" id="IPR003497">
    <property type="entry name" value="BRO_N_domain"/>
</dbReference>
<dbReference type="PANTHER" id="PTHR35810:SF1">
    <property type="entry name" value="CYTOPLASMIC PROTEIN"/>
    <property type="match status" value="1"/>
</dbReference>
<dbReference type="Pfam" id="PF13310">
    <property type="entry name" value="Virulence_RhuM"/>
    <property type="match status" value="1"/>
</dbReference>
<organism evidence="4 5">
    <name type="scientific">Candidatus Falkowbacteria bacterium GW2011_GWF2_39_8</name>
    <dbReference type="NCBI Taxonomy" id="1618642"/>
    <lineage>
        <taxon>Bacteria</taxon>
        <taxon>Candidatus Falkowiibacteriota</taxon>
    </lineage>
</organism>
<proteinExistence type="predicted"/>
<feature type="non-terminal residue" evidence="4">
    <location>
        <position position="307"/>
    </location>
</feature>
<dbReference type="PROSITE" id="PS51750">
    <property type="entry name" value="BRO_N"/>
    <property type="match status" value="1"/>
</dbReference>
<sequence>MSKKTNKNIAIYQSKDGAIKLRADSEKETVWATQSQIAEIFEVERSVITKHIGNLLKNSEIDEKSNVQKMHIANSDKPVAVYSLDVILAIGYRTNSKRAIEFRQWATKTLHNYIINGFAINKNRITKNYEKFLSVVDDIKKLLPTGTSVDPKDAIELISLFADTWLSLDAYDRDSLPKGKLTKKKVELTAEKITANLVELKKELIRKSEATDIFGIERNKGSVAGIIGNVMQSFGGKELYGSAEEKAAHLLYFMVKNPPFPEGNKRSGAFTFVWFLKQANILDVSRLTPSALTALTILVASSNPNEK</sequence>
<accession>A0A0G0T3H8</accession>
<protein>
    <submittedName>
        <fullName evidence="4">RhuM</fullName>
    </submittedName>
</protein>
<dbReference type="PROSITE" id="PS51459">
    <property type="entry name" value="FIDO"/>
    <property type="match status" value="1"/>
</dbReference>
<name>A0A0G0T3H8_9BACT</name>
<evidence type="ECO:0000313" key="5">
    <source>
        <dbReference type="Proteomes" id="UP000034137"/>
    </source>
</evidence>
<feature type="domain" description="Fido" evidence="2">
    <location>
        <begin position="181"/>
        <end position="307"/>
    </location>
</feature>
<keyword evidence="1" id="KW-0175">Coiled coil</keyword>
<dbReference type="InterPro" id="IPR003812">
    <property type="entry name" value="Fido"/>
</dbReference>
<reference evidence="4 5" key="1">
    <citation type="journal article" date="2015" name="Nature">
        <title>rRNA introns, odd ribosomes, and small enigmatic genomes across a large radiation of phyla.</title>
        <authorList>
            <person name="Brown C.T."/>
            <person name="Hug L.A."/>
            <person name="Thomas B.C."/>
            <person name="Sharon I."/>
            <person name="Castelle C.J."/>
            <person name="Singh A."/>
            <person name="Wilkins M.J."/>
            <person name="Williams K.H."/>
            <person name="Banfield J.F."/>
        </authorList>
    </citation>
    <scope>NUCLEOTIDE SEQUENCE [LARGE SCALE GENOMIC DNA]</scope>
</reference>
<gene>
    <name evidence="4" type="ORF">UT64_C0035G0001</name>
</gene>
<dbReference type="AlphaFoldDB" id="A0A0G0T3H8"/>
<dbReference type="PANTHER" id="PTHR35810">
    <property type="entry name" value="CYTOPLASMIC PROTEIN-RELATED"/>
    <property type="match status" value="1"/>
</dbReference>
<dbReference type="Pfam" id="PF02661">
    <property type="entry name" value="Fic"/>
    <property type="match status" value="1"/>
</dbReference>
<comment type="caution">
    <text evidence="4">The sequence shown here is derived from an EMBL/GenBank/DDBJ whole genome shotgun (WGS) entry which is preliminary data.</text>
</comment>
<evidence type="ECO:0000259" key="2">
    <source>
        <dbReference type="PROSITE" id="PS51459"/>
    </source>
</evidence>
<evidence type="ECO:0000313" key="4">
    <source>
        <dbReference type="EMBL" id="KKR32392.1"/>
    </source>
</evidence>
<feature type="coiled-coil region" evidence="1">
    <location>
        <begin position="183"/>
        <end position="210"/>
    </location>
</feature>
<dbReference type="EMBL" id="LBXO01000035">
    <property type="protein sequence ID" value="KKR32392.1"/>
    <property type="molecule type" value="Genomic_DNA"/>
</dbReference>
<dbReference type="InterPro" id="IPR053737">
    <property type="entry name" value="Type_II_TA_Toxin"/>
</dbReference>
<dbReference type="Gene3D" id="1.20.120.1870">
    <property type="entry name" value="Fic/DOC protein, Fido domain"/>
    <property type="match status" value="1"/>
</dbReference>
<evidence type="ECO:0000256" key="1">
    <source>
        <dbReference type="SAM" id="Coils"/>
    </source>
</evidence>
<feature type="domain" description="Bro-N" evidence="3">
    <location>
        <begin position="6"/>
        <end position="117"/>
    </location>
</feature>
<dbReference type="InterPro" id="IPR011204">
    <property type="entry name" value="Virulence_RhuM-like"/>
</dbReference>
<dbReference type="PATRIC" id="fig|1618642.3.peg.668"/>
<evidence type="ECO:0000259" key="3">
    <source>
        <dbReference type="PROSITE" id="PS51750"/>
    </source>
</evidence>